<accession>A0A0H3AB05</accession>
<feature type="region of interest" description="Disordered" evidence="3">
    <location>
        <begin position="504"/>
        <end position="544"/>
    </location>
</feature>
<proteinExistence type="predicted"/>
<dbReference type="KEGG" id="dvl:Dvul_2492"/>
<dbReference type="SUPFAM" id="SSF51206">
    <property type="entry name" value="cAMP-binding domain-like"/>
    <property type="match status" value="1"/>
</dbReference>
<dbReference type="InterPro" id="IPR046342">
    <property type="entry name" value="CBS_dom_sf"/>
</dbReference>
<evidence type="ECO:0000313" key="6">
    <source>
        <dbReference type="Proteomes" id="UP000009173"/>
    </source>
</evidence>
<protein>
    <submittedName>
        <fullName evidence="5">Putative signal-transduction protein with CBS domains</fullName>
    </submittedName>
</protein>
<feature type="domain" description="CBS" evidence="4">
    <location>
        <begin position="228"/>
        <end position="290"/>
    </location>
</feature>
<dbReference type="Pfam" id="PF00571">
    <property type="entry name" value="CBS"/>
    <property type="match status" value="2"/>
</dbReference>
<dbReference type="PANTHER" id="PTHR43080">
    <property type="entry name" value="CBS DOMAIN-CONTAINING PROTEIN CBSX3, MITOCHONDRIAL"/>
    <property type="match status" value="1"/>
</dbReference>
<dbReference type="AlphaFoldDB" id="A0A0H3AB05"/>
<dbReference type="SMART" id="SM00116">
    <property type="entry name" value="CBS"/>
    <property type="match status" value="1"/>
</dbReference>
<evidence type="ECO:0000256" key="1">
    <source>
        <dbReference type="ARBA" id="ARBA00023122"/>
    </source>
</evidence>
<dbReference type="InterPro" id="IPR014710">
    <property type="entry name" value="RmlC-like_jellyroll"/>
</dbReference>
<feature type="compositionally biased region" description="Gly residues" evidence="3">
    <location>
        <begin position="295"/>
        <end position="305"/>
    </location>
</feature>
<keyword evidence="1 2" id="KW-0129">CBS domain</keyword>
<dbReference type="EMBL" id="CP000527">
    <property type="protein sequence ID" value="ABM29508.1"/>
    <property type="molecule type" value="Genomic_DNA"/>
</dbReference>
<feature type="region of interest" description="Disordered" evidence="3">
    <location>
        <begin position="720"/>
        <end position="740"/>
    </location>
</feature>
<name>A0A0H3AB05_NITV4</name>
<dbReference type="Gene3D" id="2.60.120.10">
    <property type="entry name" value="Jelly Rolls"/>
    <property type="match status" value="1"/>
</dbReference>
<gene>
    <name evidence="5" type="ordered locus">Dvul_2492</name>
</gene>
<dbReference type="Gene3D" id="3.10.580.10">
    <property type="entry name" value="CBS-domain"/>
    <property type="match status" value="1"/>
</dbReference>
<dbReference type="SUPFAM" id="SSF54631">
    <property type="entry name" value="CBS-domain pair"/>
    <property type="match status" value="1"/>
</dbReference>
<evidence type="ECO:0000259" key="4">
    <source>
        <dbReference type="PROSITE" id="PS51371"/>
    </source>
</evidence>
<dbReference type="GO" id="GO:0008773">
    <property type="term" value="F:[protein-PII] uridylyltransferase activity"/>
    <property type="evidence" value="ECO:0007669"/>
    <property type="project" value="InterPro"/>
</dbReference>
<dbReference type="InterPro" id="IPR000644">
    <property type="entry name" value="CBS_dom"/>
</dbReference>
<dbReference type="Pfam" id="PF03445">
    <property type="entry name" value="DUF294"/>
    <property type="match status" value="1"/>
</dbReference>
<evidence type="ECO:0000256" key="3">
    <source>
        <dbReference type="SAM" id="MobiDB-lite"/>
    </source>
</evidence>
<dbReference type="RefSeq" id="WP_011792888.1">
    <property type="nucleotide sequence ID" value="NC_008751.1"/>
</dbReference>
<dbReference type="Proteomes" id="UP000009173">
    <property type="component" value="Chromosome"/>
</dbReference>
<evidence type="ECO:0000256" key="2">
    <source>
        <dbReference type="PROSITE-ProRule" id="PRU00703"/>
    </source>
</evidence>
<dbReference type="PROSITE" id="PS51371">
    <property type="entry name" value="CBS"/>
    <property type="match status" value="2"/>
</dbReference>
<feature type="compositionally biased region" description="Basic and acidic residues" evidence="3">
    <location>
        <begin position="306"/>
        <end position="324"/>
    </location>
</feature>
<dbReference type="InterPro" id="IPR051257">
    <property type="entry name" value="Diverse_CBS-Domain"/>
</dbReference>
<organism evidence="5 6">
    <name type="scientific">Nitratidesulfovibrio vulgaris (strain DP4)</name>
    <name type="common">Desulfovibrio vulgaris</name>
    <dbReference type="NCBI Taxonomy" id="391774"/>
    <lineage>
        <taxon>Bacteria</taxon>
        <taxon>Pseudomonadati</taxon>
        <taxon>Thermodesulfobacteriota</taxon>
        <taxon>Desulfovibrionia</taxon>
        <taxon>Desulfovibrionales</taxon>
        <taxon>Desulfovibrionaceae</taxon>
        <taxon>Nitratidesulfovibrio</taxon>
    </lineage>
</organism>
<feature type="region of interest" description="Disordered" evidence="3">
    <location>
        <begin position="281"/>
        <end position="328"/>
    </location>
</feature>
<sequence length="740" mass="77038">MIPEDITGFLRGIAPFSDCPSGALRRVAATAEVLFVPRGGRLPAAPDDIGTHLHLIRKGMVQGPTRPGWPGTVLAPGAWIDDATGATDTTGTAPCTALTDVLCILLERNAVADALATTPGLVALLAPRCSAALRDRAAAEMRRTTLLARHEADTWHHTTLATLTTRPAPCVAPGDAIGEAARAMVDSGGSAVLVVDEGRPCGIVTVRDLTARVLARGGDSTQPVGRVMSSPVFTLPPETPALDALLAMTARGIHHVAVVPETLAHGEAPHAMLHPDARCAAQEGDDGDRERGGGDGHTGVDGFDGQGRDSTHHRESPHDSRADDTPPCLLSSDDLLSLRGTSPAALFAALREAKGLSDLVGVATRVDALAFDLLCEGAGPEALHTVTARLHDRLALRLIHMAEETLGPPPVPYAFVTFGPAAREEALLRPVQRTGIVFMPPPDEASPETGMRAARYCRSVATFVTDGLAALGFARDPQGRMAPALTLPLHRWMALCANGEATNEAEGEASDATGVNGSAPSISLARAGRGARESATASSPPPGLSACGMGSPPLLAPRIPTADLCDARTLHGAESLTSTVRDAARHAVCHAAHPAIRHTPTADAMTCGQVLSHPDPHAMLQALVDAVRLLAVRLGVDAVGTRSRLSLAEGQAKPDTASVYPEARCALDVLLLITAHDAARGRPAPEVPTDMPPAPRSPLEALALRRAEAAVARFIHHVNGRDTVTPRTQRTRAGQGHDTP</sequence>
<dbReference type="InterPro" id="IPR018490">
    <property type="entry name" value="cNMP-bd_dom_sf"/>
</dbReference>
<feature type="domain" description="CBS" evidence="4">
    <location>
        <begin position="164"/>
        <end position="220"/>
    </location>
</feature>
<dbReference type="InterPro" id="IPR005105">
    <property type="entry name" value="GlnD_Uridyltrans_N"/>
</dbReference>
<evidence type="ECO:0000313" key="5">
    <source>
        <dbReference type="EMBL" id="ABM29508.1"/>
    </source>
</evidence>
<dbReference type="PANTHER" id="PTHR43080:SF2">
    <property type="entry name" value="CBS DOMAIN-CONTAINING PROTEIN"/>
    <property type="match status" value="1"/>
</dbReference>
<dbReference type="HOGENOM" id="CLU_374970_0_0_7"/>
<reference evidence="6" key="1">
    <citation type="journal article" date="2009" name="Environ. Microbiol.">
        <title>Contribution of mobile genetic elements to Desulfovibrio vulgaris genome plasticity.</title>
        <authorList>
            <person name="Walker C.B."/>
            <person name="Stolyar S."/>
            <person name="Chivian D."/>
            <person name="Pinel N."/>
            <person name="Gabster J.A."/>
            <person name="Dehal P.S."/>
            <person name="He Z."/>
            <person name="Yang Z.K."/>
            <person name="Yen H.C."/>
            <person name="Zhou J."/>
            <person name="Wall J.D."/>
            <person name="Hazen T.C."/>
            <person name="Arkin A.P."/>
            <person name="Stahl D.A."/>
        </authorList>
    </citation>
    <scope>NUCLEOTIDE SEQUENCE [LARGE SCALE GENOMIC DNA]</scope>
    <source>
        <strain evidence="6">DP4</strain>
    </source>
</reference>